<evidence type="ECO:0000313" key="2">
    <source>
        <dbReference type="EMBL" id="KAJ4462229.1"/>
    </source>
</evidence>
<dbReference type="EMBL" id="JAPMOS010000004">
    <property type="protein sequence ID" value="KAJ4462229.1"/>
    <property type="molecule type" value="Genomic_DNA"/>
</dbReference>
<dbReference type="InterPro" id="IPR052091">
    <property type="entry name" value="Beta-ala_Activ/Resist"/>
</dbReference>
<dbReference type="PANTHER" id="PTHR44394:SF1">
    <property type="entry name" value="BETA-ALANINE-ACTIVATING ENZYME"/>
    <property type="match status" value="1"/>
</dbReference>
<dbReference type="Proteomes" id="UP001141327">
    <property type="component" value="Unassembled WGS sequence"/>
</dbReference>
<dbReference type="Gene3D" id="3.40.50.12780">
    <property type="entry name" value="N-terminal domain of ligase-like"/>
    <property type="match status" value="1"/>
</dbReference>
<dbReference type="InterPro" id="IPR042099">
    <property type="entry name" value="ANL_N_sf"/>
</dbReference>
<sequence>MFAVLSVPATYLPVLPSSPPTLIAQQTAHCRVRLFSPEVRCFRGLAEAVVTHSKSLQGESPRPATLILGRLHLVPLDLPLHTPTWSPHPSLVGTLAYVMFTSGTTRHAGALQEPVCVTHMNAARNVDALIRRWRLSPRDVVALCSPATFDPSIVECFGALRCGGTLAIPMEATRLSPQACLAFLKEAGATVLQTTPTFLRRLGSLAPLLTPSPSGRRLRLLALGGEAFPPLDELSMRLGGPDRPPPPDFEVWNIYGITEVSITRRPTGRPAGRYPLVDITHGGHHRPADITPPVSAGAIPAVGTTGIDINSATCAIFATPPVDRAPTVPTNSTPR</sequence>
<organism evidence="2 3">
    <name type="scientific">Paratrimastix pyriformis</name>
    <dbReference type="NCBI Taxonomy" id="342808"/>
    <lineage>
        <taxon>Eukaryota</taxon>
        <taxon>Metamonada</taxon>
        <taxon>Preaxostyla</taxon>
        <taxon>Paratrimastigidae</taxon>
        <taxon>Paratrimastix</taxon>
    </lineage>
</organism>
<reference evidence="2" key="1">
    <citation type="journal article" date="2022" name="bioRxiv">
        <title>Genomics of Preaxostyla Flagellates Illuminates Evolutionary Transitions and the Path Towards Mitochondrial Loss.</title>
        <authorList>
            <person name="Novak L.V.F."/>
            <person name="Treitli S.C."/>
            <person name="Pyrih J."/>
            <person name="Halakuc P."/>
            <person name="Pipaliya S.V."/>
            <person name="Vacek V."/>
            <person name="Brzon O."/>
            <person name="Soukal P."/>
            <person name="Eme L."/>
            <person name="Dacks J.B."/>
            <person name="Karnkowska A."/>
            <person name="Elias M."/>
            <person name="Hampl V."/>
        </authorList>
    </citation>
    <scope>NUCLEOTIDE SEQUENCE</scope>
    <source>
        <strain evidence="2">RCP-MX</strain>
    </source>
</reference>
<feature type="domain" description="AMP-dependent synthetase/ligase" evidence="1">
    <location>
        <begin position="1"/>
        <end position="262"/>
    </location>
</feature>
<dbReference type="PANTHER" id="PTHR44394">
    <property type="entry name" value="BETA-ALANINE-ACTIVATING ENZYME"/>
    <property type="match status" value="1"/>
</dbReference>
<name>A0ABQ8UXX1_9EUKA</name>
<comment type="caution">
    <text evidence="2">The sequence shown here is derived from an EMBL/GenBank/DDBJ whole genome shotgun (WGS) entry which is preliminary data.</text>
</comment>
<evidence type="ECO:0000313" key="3">
    <source>
        <dbReference type="Proteomes" id="UP001141327"/>
    </source>
</evidence>
<dbReference type="SUPFAM" id="SSF56801">
    <property type="entry name" value="Acetyl-CoA synthetase-like"/>
    <property type="match status" value="1"/>
</dbReference>
<keyword evidence="3" id="KW-1185">Reference proteome</keyword>
<evidence type="ECO:0000259" key="1">
    <source>
        <dbReference type="Pfam" id="PF00501"/>
    </source>
</evidence>
<proteinExistence type="predicted"/>
<dbReference type="Pfam" id="PF00501">
    <property type="entry name" value="AMP-binding"/>
    <property type="match status" value="1"/>
</dbReference>
<protein>
    <submittedName>
        <fullName evidence="2">Acyl-CoA synthetase family member 4</fullName>
    </submittedName>
</protein>
<dbReference type="InterPro" id="IPR000873">
    <property type="entry name" value="AMP-dep_synth/lig_dom"/>
</dbReference>
<gene>
    <name evidence="2" type="ORF">PAPYR_1419</name>
</gene>
<accession>A0ABQ8UXX1</accession>